<evidence type="ECO:0000256" key="7">
    <source>
        <dbReference type="SAM" id="Phobius"/>
    </source>
</evidence>
<dbReference type="GO" id="GO:0015109">
    <property type="term" value="F:chromate transmembrane transporter activity"/>
    <property type="evidence" value="ECO:0007669"/>
    <property type="project" value="InterPro"/>
</dbReference>
<keyword evidence="4 7" id="KW-0812">Transmembrane</keyword>
<keyword evidence="9" id="KW-1185">Reference proteome</keyword>
<feature type="transmembrane region" description="Helical" evidence="7">
    <location>
        <begin position="159"/>
        <end position="175"/>
    </location>
</feature>
<dbReference type="Proteomes" id="UP000239471">
    <property type="component" value="Unassembled WGS sequence"/>
</dbReference>
<evidence type="ECO:0000256" key="6">
    <source>
        <dbReference type="ARBA" id="ARBA00023136"/>
    </source>
</evidence>
<keyword evidence="6 7" id="KW-0472">Membrane</keyword>
<comment type="caution">
    <text evidence="8">The sequence shown here is derived from an EMBL/GenBank/DDBJ whole genome shotgun (WGS) entry which is preliminary data.</text>
</comment>
<evidence type="ECO:0000313" key="9">
    <source>
        <dbReference type="Proteomes" id="UP000239471"/>
    </source>
</evidence>
<comment type="subcellular location">
    <subcellularLocation>
        <location evidence="1">Cell membrane</location>
        <topology evidence="1">Multi-pass membrane protein</topology>
    </subcellularLocation>
</comment>
<feature type="transmembrane region" description="Helical" evidence="7">
    <location>
        <begin position="106"/>
        <end position="128"/>
    </location>
</feature>
<dbReference type="EMBL" id="PVXQ01000006">
    <property type="protein sequence ID" value="PRR83587.1"/>
    <property type="molecule type" value="Genomic_DNA"/>
</dbReference>
<evidence type="ECO:0000256" key="4">
    <source>
        <dbReference type="ARBA" id="ARBA00022692"/>
    </source>
</evidence>
<keyword evidence="3" id="KW-1003">Cell membrane</keyword>
<gene>
    <name evidence="8" type="primary">srpC</name>
    <name evidence="8" type="ORF">CLVI_08370</name>
</gene>
<dbReference type="InterPro" id="IPR003370">
    <property type="entry name" value="Chromate_transpt"/>
</dbReference>
<evidence type="ECO:0000256" key="5">
    <source>
        <dbReference type="ARBA" id="ARBA00022989"/>
    </source>
</evidence>
<evidence type="ECO:0000313" key="8">
    <source>
        <dbReference type="EMBL" id="PRR83587.1"/>
    </source>
</evidence>
<name>A0A2T0BIB4_9CLOT</name>
<sequence>MMILLKLFLTFFKIGALSFGGGYAMLPFMQSEIIDINNWLTISEFIDIIGISQMTPGPIAINSATFVGYKVSGIAGSIAATLGMTAVSFILISIANKLINKFKDSIILKACFLGMRPVLIALIINAFLSLAKSAYIDVKSVIVTLIIGGCLLSKKVHPMATIAIAAVLGIILWGGF</sequence>
<dbReference type="GO" id="GO:0005886">
    <property type="term" value="C:plasma membrane"/>
    <property type="evidence" value="ECO:0007669"/>
    <property type="project" value="UniProtKB-SubCell"/>
</dbReference>
<dbReference type="InterPro" id="IPR052518">
    <property type="entry name" value="CHR_Transporter"/>
</dbReference>
<dbReference type="PANTHER" id="PTHR43663">
    <property type="entry name" value="CHROMATE TRANSPORT PROTEIN-RELATED"/>
    <property type="match status" value="1"/>
</dbReference>
<accession>A0A2T0BIB4</accession>
<dbReference type="OrthoDB" id="9788907at2"/>
<feature type="transmembrane region" description="Helical" evidence="7">
    <location>
        <begin position="74"/>
        <end position="94"/>
    </location>
</feature>
<evidence type="ECO:0000256" key="1">
    <source>
        <dbReference type="ARBA" id="ARBA00004651"/>
    </source>
</evidence>
<dbReference type="RefSeq" id="WP_106058866.1">
    <property type="nucleotide sequence ID" value="NZ_PVXQ01000006.1"/>
</dbReference>
<dbReference type="Pfam" id="PF02417">
    <property type="entry name" value="Chromate_transp"/>
    <property type="match status" value="1"/>
</dbReference>
<proteinExistence type="inferred from homology"/>
<dbReference type="PANTHER" id="PTHR43663:SF1">
    <property type="entry name" value="CHROMATE TRANSPORTER"/>
    <property type="match status" value="1"/>
</dbReference>
<reference evidence="8 9" key="1">
    <citation type="submission" date="2018-03" db="EMBL/GenBank/DDBJ databases">
        <title>Genome sequence of Clostridium vincentii DSM 10228.</title>
        <authorList>
            <person name="Poehlein A."/>
            <person name="Daniel R."/>
        </authorList>
    </citation>
    <scope>NUCLEOTIDE SEQUENCE [LARGE SCALE GENOMIC DNA]</scope>
    <source>
        <strain evidence="8 9">DSM 10228</strain>
    </source>
</reference>
<keyword evidence="5 7" id="KW-1133">Transmembrane helix</keyword>
<protein>
    <submittedName>
        <fullName evidence="8">Putative chromate transport protein</fullName>
    </submittedName>
</protein>
<evidence type="ECO:0000256" key="2">
    <source>
        <dbReference type="ARBA" id="ARBA00005262"/>
    </source>
</evidence>
<dbReference type="AlphaFoldDB" id="A0A2T0BIB4"/>
<organism evidence="8 9">
    <name type="scientific">Clostridium vincentii</name>
    <dbReference type="NCBI Taxonomy" id="52704"/>
    <lineage>
        <taxon>Bacteria</taxon>
        <taxon>Bacillati</taxon>
        <taxon>Bacillota</taxon>
        <taxon>Clostridia</taxon>
        <taxon>Eubacteriales</taxon>
        <taxon>Clostridiaceae</taxon>
        <taxon>Clostridium</taxon>
    </lineage>
</organism>
<comment type="similarity">
    <text evidence="2">Belongs to the chromate ion transporter (CHR) (TC 2.A.51) family.</text>
</comment>
<evidence type="ECO:0000256" key="3">
    <source>
        <dbReference type="ARBA" id="ARBA00022475"/>
    </source>
</evidence>